<dbReference type="AlphaFoldDB" id="A0A7Y0BNK6"/>
<dbReference type="SUPFAM" id="SSF47413">
    <property type="entry name" value="lambda repressor-like DNA-binding domains"/>
    <property type="match status" value="1"/>
</dbReference>
<sequence length="74" mass="8000">METVTPTGIAAAAGISLPYASQIMSGARNPRRSLAIHILRTTGWRHSVLDGLTDEQIDTLEQIEPWSRPTSNAA</sequence>
<keyword evidence="2" id="KW-1185">Reference proteome</keyword>
<evidence type="ECO:0000313" key="1">
    <source>
        <dbReference type="EMBL" id="NML93777.1"/>
    </source>
</evidence>
<dbReference type="GO" id="GO:0003677">
    <property type="term" value="F:DNA binding"/>
    <property type="evidence" value="ECO:0007669"/>
    <property type="project" value="InterPro"/>
</dbReference>
<evidence type="ECO:0000313" key="2">
    <source>
        <dbReference type="Proteomes" id="UP000583556"/>
    </source>
</evidence>
<dbReference type="Proteomes" id="UP000583556">
    <property type="component" value="Unassembled WGS sequence"/>
</dbReference>
<dbReference type="EMBL" id="JABBGM010000003">
    <property type="protein sequence ID" value="NML93777.1"/>
    <property type="molecule type" value="Genomic_DNA"/>
</dbReference>
<organism evidence="1 2">
    <name type="scientific">Novosphingobium olei</name>
    <dbReference type="NCBI Taxonomy" id="2728851"/>
    <lineage>
        <taxon>Bacteria</taxon>
        <taxon>Pseudomonadati</taxon>
        <taxon>Pseudomonadota</taxon>
        <taxon>Alphaproteobacteria</taxon>
        <taxon>Sphingomonadales</taxon>
        <taxon>Sphingomonadaceae</taxon>
        <taxon>Novosphingobium</taxon>
    </lineage>
</organism>
<accession>A0A7Y0BNK6</accession>
<gene>
    <name evidence="1" type="ORF">HHL27_08870</name>
</gene>
<evidence type="ECO:0008006" key="3">
    <source>
        <dbReference type="Google" id="ProtNLM"/>
    </source>
</evidence>
<protein>
    <recommendedName>
        <fullName evidence="3">XRE family transcriptional regulator</fullName>
    </recommendedName>
</protein>
<dbReference type="RefSeq" id="WP_169493042.1">
    <property type="nucleotide sequence ID" value="NZ_JABBGM010000003.1"/>
</dbReference>
<dbReference type="InterPro" id="IPR010982">
    <property type="entry name" value="Lambda_DNA-bd_dom_sf"/>
</dbReference>
<proteinExistence type="predicted"/>
<comment type="caution">
    <text evidence="1">The sequence shown here is derived from an EMBL/GenBank/DDBJ whole genome shotgun (WGS) entry which is preliminary data.</text>
</comment>
<name>A0A7Y0BNK6_9SPHN</name>
<reference evidence="1 2" key="1">
    <citation type="submission" date="2020-04" db="EMBL/GenBank/DDBJ databases">
        <title>Novosphingobium sp. TW-4 isolated from soil.</title>
        <authorList>
            <person name="Dahal R.H."/>
            <person name="Chaudhary D.K."/>
        </authorList>
    </citation>
    <scope>NUCLEOTIDE SEQUENCE [LARGE SCALE GENOMIC DNA]</scope>
    <source>
        <strain evidence="1 2">TW-4</strain>
    </source>
</reference>